<evidence type="ECO:0000313" key="1">
    <source>
        <dbReference type="EMBL" id="OJA14328.1"/>
    </source>
</evidence>
<dbReference type="Proteomes" id="UP000183567">
    <property type="component" value="Unassembled WGS sequence"/>
</dbReference>
<organism evidence="1 2">
    <name type="scientific">Rhizopogon vesiculosus</name>
    <dbReference type="NCBI Taxonomy" id="180088"/>
    <lineage>
        <taxon>Eukaryota</taxon>
        <taxon>Fungi</taxon>
        <taxon>Dikarya</taxon>
        <taxon>Basidiomycota</taxon>
        <taxon>Agaricomycotina</taxon>
        <taxon>Agaricomycetes</taxon>
        <taxon>Agaricomycetidae</taxon>
        <taxon>Boletales</taxon>
        <taxon>Suillineae</taxon>
        <taxon>Rhizopogonaceae</taxon>
        <taxon>Rhizopogon</taxon>
    </lineage>
</organism>
<protein>
    <submittedName>
        <fullName evidence="1">Uncharacterized protein</fullName>
    </submittedName>
</protein>
<keyword evidence="2" id="KW-1185">Reference proteome</keyword>
<gene>
    <name evidence="1" type="ORF">AZE42_09833</name>
</gene>
<dbReference type="STRING" id="180088.A0A1J8QLQ3"/>
<sequence>MLSYSKKFDTCNKITSTLLDDRTATGKDDKAVWAYLHSIVETLGKDGMSSDKSEHEDGDVQVFRLKTMPWRADFSHELQIIDEQCLAGAATFTPQGSKPTKHFCNANRESSHQAIEGLPRAFYKPSWLKDQPPRFTISDTKFQRMEIIVARP</sequence>
<accession>A0A1J8QLQ3</accession>
<comment type="caution">
    <text evidence="1">The sequence shown here is derived from an EMBL/GenBank/DDBJ whole genome shotgun (WGS) entry which is preliminary data.</text>
</comment>
<evidence type="ECO:0000313" key="2">
    <source>
        <dbReference type="Proteomes" id="UP000183567"/>
    </source>
</evidence>
<proteinExistence type="predicted"/>
<name>A0A1J8QLQ3_9AGAM</name>
<dbReference type="AlphaFoldDB" id="A0A1J8QLQ3"/>
<dbReference type="OrthoDB" id="3224221at2759"/>
<reference evidence="1 2" key="1">
    <citation type="submission" date="2016-03" db="EMBL/GenBank/DDBJ databases">
        <title>Comparative genomics of the ectomycorrhizal sister species Rhizopogon vinicolor and Rhizopogon vesiculosus (Basidiomycota: Boletales) reveals a divergence of the mating type B locus.</title>
        <authorList>
            <person name="Mujic A.B."/>
            <person name="Kuo A."/>
            <person name="Tritt A."/>
            <person name="Lipzen A."/>
            <person name="Chen C."/>
            <person name="Johnson J."/>
            <person name="Sharma A."/>
            <person name="Barry K."/>
            <person name="Grigoriev I.V."/>
            <person name="Spatafora J.W."/>
        </authorList>
    </citation>
    <scope>NUCLEOTIDE SEQUENCE [LARGE SCALE GENOMIC DNA]</scope>
    <source>
        <strain evidence="1 2">AM-OR11-056</strain>
    </source>
</reference>
<dbReference type="EMBL" id="LVVM01003764">
    <property type="protein sequence ID" value="OJA14328.1"/>
    <property type="molecule type" value="Genomic_DNA"/>
</dbReference>